<feature type="region of interest" description="Disordered" evidence="1">
    <location>
        <begin position="167"/>
        <end position="205"/>
    </location>
</feature>
<evidence type="ECO:0000313" key="3">
    <source>
        <dbReference type="EMBL" id="ODM88800.1"/>
    </source>
</evidence>
<organism evidence="3 4">
    <name type="scientific">Orchesella cincta</name>
    <name type="common">Springtail</name>
    <name type="synonym">Podura cincta</name>
    <dbReference type="NCBI Taxonomy" id="48709"/>
    <lineage>
        <taxon>Eukaryota</taxon>
        <taxon>Metazoa</taxon>
        <taxon>Ecdysozoa</taxon>
        <taxon>Arthropoda</taxon>
        <taxon>Hexapoda</taxon>
        <taxon>Collembola</taxon>
        <taxon>Entomobryomorpha</taxon>
        <taxon>Entomobryoidea</taxon>
        <taxon>Orchesellidae</taxon>
        <taxon>Orchesellinae</taxon>
        <taxon>Orchesella</taxon>
    </lineage>
</organism>
<proteinExistence type="predicted"/>
<feature type="signal peptide" evidence="2">
    <location>
        <begin position="1"/>
        <end position="24"/>
    </location>
</feature>
<reference evidence="3 4" key="1">
    <citation type="journal article" date="2016" name="Genome Biol. Evol.">
        <title>Gene Family Evolution Reflects Adaptation to Soil Environmental Stressors in the Genome of the Collembolan Orchesella cincta.</title>
        <authorList>
            <person name="Faddeeva-Vakhrusheva A."/>
            <person name="Derks M.F."/>
            <person name="Anvar S.Y."/>
            <person name="Agamennone V."/>
            <person name="Suring W."/>
            <person name="Smit S."/>
            <person name="van Straalen N.M."/>
            <person name="Roelofs D."/>
        </authorList>
    </citation>
    <scope>NUCLEOTIDE SEQUENCE [LARGE SCALE GENOMIC DNA]</scope>
    <source>
        <tissue evidence="3">Mixed pool</tissue>
    </source>
</reference>
<keyword evidence="4" id="KW-1185">Reference proteome</keyword>
<dbReference type="Proteomes" id="UP000094527">
    <property type="component" value="Unassembled WGS sequence"/>
</dbReference>
<gene>
    <name evidence="3" type="ORF">Ocin01_17882</name>
</gene>
<feature type="chain" id="PRO_5008903569" evidence="2">
    <location>
        <begin position="25"/>
        <end position="205"/>
    </location>
</feature>
<evidence type="ECO:0000256" key="2">
    <source>
        <dbReference type="SAM" id="SignalP"/>
    </source>
</evidence>
<dbReference type="AlphaFoldDB" id="A0A1D2M740"/>
<evidence type="ECO:0000256" key="1">
    <source>
        <dbReference type="SAM" id="MobiDB-lite"/>
    </source>
</evidence>
<dbReference type="EMBL" id="LJIJ01003173">
    <property type="protein sequence ID" value="ODM88800.1"/>
    <property type="molecule type" value="Genomic_DNA"/>
</dbReference>
<name>A0A1D2M740_ORCCI</name>
<keyword evidence="2" id="KW-0732">Signal</keyword>
<protein>
    <submittedName>
        <fullName evidence="3">Uncharacterized protein</fullName>
    </submittedName>
</protein>
<feature type="compositionally biased region" description="Basic and acidic residues" evidence="1">
    <location>
        <begin position="167"/>
        <end position="177"/>
    </location>
</feature>
<comment type="caution">
    <text evidence="3">The sequence shown here is derived from an EMBL/GenBank/DDBJ whole genome shotgun (WGS) entry which is preliminary data.</text>
</comment>
<accession>A0A1D2M740</accession>
<evidence type="ECO:0000313" key="4">
    <source>
        <dbReference type="Proteomes" id="UP000094527"/>
    </source>
</evidence>
<sequence>MLIIKPAFFLLILGFSMYSPRVSSLTADTIFHRLTCHRGFKLANPFVLTRLEDAVVNCISRYPNPKSVSTYRDCVNFCIAKEIKMLTMTKTGLAFNKLNLKFALNEWFGGGDDPWIVNIIADRFGNCVERHSNILLHQYQNCEANENNKSNQSELWLCLQNQLPCEPKPEDIKKEPNAPRTTMTKFDRGNNPKVSSDDDDAIMLE</sequence>